<gene>
    <name evidence="13" type="ORF">GCM10023093_08140</name>
</gene>
<dbReference type="SUPFAM" id="SSF63737">
    <property type="entry name" value="Leukotriene A4 hydrolase N-terminal domain"/>
    <property type="match status" value="1"/>
</dbReference>
<dbReference type="InterPro" id="IPR001930">
    <property type="entry name" value="Peptidase_M1"/>
</dbReference>
<dbReference type="InterPro" id="IPR026444">
    <property type="entry name" value="Secre_tail"/>
</dbReference>
<keyword evidence="8" id="KW-0479">Metal-binding</keyword>
<keyword evidence="9" id="KW-0378">Hydrolase</keyword>
<evidence type="ECO:0000256" key="4">
    <source>
        <dbReference type="ARBA" id="ARBA00012564"/>
    </source>
</evidence>
<dbReference type="GO" id="GO:0004177">
    <property type="term" value="F:aminopeptidase activity"/>
    <property type="evidence" value="ECO:0007669"/>
    <property type="project" value="UniProtKB-KW"/>
</dbReference>
<dbReference type="EC" id="3.4.11.2" evidence="4"/>
<organism evidence="13 14">
    <name type="scientific">Nemorincola caseinilytica</name>
    <dbReference type="NCBI Taxonomy" id="2054315"/>
    <lineage>
        <taxon>Bacteria</taxon>
        <taxon>Pseudomonadati</taxon>
        <taxon>Bacteroidota</taxon>
        <taxon>Chitinophagia</taxon>
        <taxon>Chitinophagales</taxon>
        <taxon>Chitinophagaceae</taxon>
        <taxon>Nemorincola</taxon>
    </lineage>
</organism>
<comment type="similarity">
    <text evidence="3">Belongs to the peptidase M1 family.</text>
</comment>
<dbReference type="InterPro" id="IPR042097">
    <property type="entry name" value="Aminopeptidase_N-like_N_sf"/>
</dbReference>
<dbReference type="Proteomes" id="UP001500067">
    <property type="component" value="Unassembled WGS sequence"/>
</dbReference>
<dbReference type="InterPro" id="IPR014782">
    <property type="entry name" value="Peptidase_M1_dom"/>
</dbReference>
<evidence type="ECO:0000256" key="10">
    <source>
        <dbReference type="ARBA" id="ARBA00022833"/>
    </source>
</evidence>
<dbReference type="PANTHER" id="PTHR11533">
    <property type="entry name" value="PROTEASE M1 ZINC METALLOPROTEASE"/>
    <property type="match status" value="1"/>
</dbReference>
<comment type="cofactor">
    <cofactor evidence="2">
        <name>Zn(2+)</name>
        <dbReference type="ChEBI" id="CHEBI:29105"/>
    </cofactor>
</comment>
<dbReference type="PRINTS" id="PR00756">
    <property type="entry name" value="ALADIPTASE"/>
</dbReference>
<evidence type="ECO:0000256" key="7">
    <source>
        <dbReference type="ARBA" id="ARBA00022670"/>
    </source>
</evidence>
<accession>A0ABP8NAC4</accession>
<dbReference type="PANTHER" id="PTHR11533:SF174">
    <property type="entry name" value="PUROMYCIN-SENSITIVE AMINOPEPTIDASE-RELATED"/>
    <property type="match status" value="1"/>
</dbReference>
<proteinExistence type="inferred from homology"/>
<dbReference type="CDD" id="cd09603">
    <property type="entry name" value="M1_APN_like"/>
    <property type="match status" value="1"/>
</dbReference>
<evidence type="ECO:0000313" key="14">
    <source>
        <dbReference type="Proteomes" id="UP001500067"/>
    </source>
</evidence>
<dbReference type="InterPro" id="IPR050344">
    <property type="entry name" value="Peptidase_M1_aminopeptidases"/>
</dbReference>
<evidence type="ECO:0000256" key="3">
    <source>
        <dbReference type="ARBA" id="ARBA00010136"/>
    </source>
</evidence>
<keyword evidence="14" id="KW-1185">Reference proteome</keyword>
<feature type="domain" description="Peptidase M1 membrane alanine aminopeptidase" evidence="12">
    <location>
        <begin position="298"/>
        <end position="446"/>
    </location>
</feature>
<dbReference type="Gene3D" id="1.10.390.10">
    <property type="entry name" value="Neutral Protease Domain 2"/>
    <property type="match status" value="1"/>
</dbReference>
<evidence type="ECO:0000256" key="11">
    <source>
        <dbReference type="ARBA" id="ARBA00023049"/>
    </source>
</evidence>
<dbReference type="SUPFAM" id="SSF55486">
    <property type="entry name" value="Metalloproteases ('zincins'), catalytic domain"/>
    <property type="match status" value="1"/>
</dbReference>
<keyword evidence="10" id="KW-0862">Zinc</keyword>
<reference evidence="14" key="1">
    <citation type="journal article" date="2019" name="Int. J. Syst. Evol. Microbiol.">
        <title>The Global Catalogue of Microorganisms (GCM) 10K type strain sequencing project: providing services to taxonomists for standard genome sequencing and annotation.</title>
        <authorList>
            <consortium name="The Broad Institute Genomics Platform"/>
            <consortium name="The Broad Institute Genome Sequencing Center for Infectious Disease"/>
            <person name="Wu L."/>
            <person name="Ma J."/>
        </authorList>
    </citation>
    <scope>NUCLEOTIDE SEQUENCE [LARGE SCALE GENOMIC DNA]</scope>
    <source>
        <strain evidence="14">JCM 32105</strain>
    </source>
</reference>
<name>A0ABP8NAC4_9BACT</name>
<dbReference type="Gene3D" id="2.60.40.1730">
    <property type="entry name" value="tricorn interacting facor f3 domain"/>
    <property type="match status" value="1"/>
</dbReference>
<evidence type="ECO:0000256" key="5">
    <source>
        <dbReference type="ARBA" id="ARBA00015611"/>
    </source>
</evidence>
<dbReference type="EMBL" id="BAABFA010000007">
    <property type="protein sequence ID" value="GAA4462138.1"/>
    <property type="molecule type" value="Genomic_DNA"/>
</dbReference>
<comment type="caution">
    <text evidence="13">The sequence shown here is derived from an EMBL/GenBank/DDBJ whole genome shotgun (WGS) entry which is preliminary data.</text>
</comment>
<evidence type="ECO:0000259" key="12">
    <source>
        <dbReference type="Pfam" id="PF01433"/>
    </source>
</evidence>
<evidence type="ECO:0000256" key="6">
    <source>
        <dbReference type="ARBA" id="ARBA00022438"/>
    </source>
</evidence>
<sequence>MGQHEHGTAGKPTVASVEEDKYDVKYVKLDISMSNVTTALGGNVMTTAKVTAPALTTYVFELEPPLVIDSVKVDGALCPYTSVGDVHTVSLPAPLSMGTLFTAQVYYHGIPVSGTNFSAKGINALRSPSWGNWATFTLSESYRAREWWPCKQSLTDKIDSSDIWITVDDSLKAGSNGVLQAVTHLGGGRDRYEWKERYPIDYYLISAAVGKYVDYSYYMHFTGSPDSMLIQNYVYDNPATLPNFKNVIDSTGIQVNFFSQYFGRYPFWKEKYGHCMGPLSGGMEHQTMSTMGFFESWLVAHELGHQWFGDNVTCATWQDIVMNEGFASYCEYMYLDAFRGHAVATADMVERQKNVLSELSGFIYVDDTTSEPRIFSSRLTYDKGACMVHTLRHVFNDDTRFFDLLRGWQTAMRDSVGTVVDLRELAKVMYGGEINGISLDTFFNQWVFGEGHPIYTATWNRIGNDVYVNLQQTTSKPSSVLPFKVPLELRLRSAAGDTTIRILNDQETQLLHFTWSKNMNGLAIDPNHWLIDSVTSITKDVTLGVEGVIANTISVQPNPSSTAWAIYGLPANCSITLTDMTGRALYATRNGSDTRREIPATTLAPGMYLLHVTNTSGSERVLKVVKE</sequence>
<evidence type="ECO:0000256" key="1">
    <source>
        <dbReference type="ARBA" id="ARBA00000098"/>
    </source>
</evidence>
<evidence type="ECO:0000256" key="8">
    <source>
        <dbReference type="ARBA" id="ARBA00022723"/>
    </source>
</evidence>
<dbReference type="NCBIfam" id="TIGR04183">
    <property type="entry name" value="Por_Secre_tail"/>
    <property type="match status" value="1"/>
</dbReference>
<dbReference type="Pfam" id="PF01433">
    <property type="entry name" value="Peptidase_M1"/>
    <property type="match status" value="1"/>
</dbReference>
<keyword evidence="11" id="KW-0482">Metalloprotease</keyword>
<protein>
    <recommendedName>
        <fullName evidence="5">Aminopeptidase N</fullName>
        <ecNumber evidence="4">3.4.11.2</ecNumber>
    </recommendedName>
</protein>
<comment type="catalytic activity">
    <reaction evidence="1">
        <text>Release of an N-terminal amino acid, Xaa-|-Yaa- from a peptide, amide or arylamide. Xaa is preferably Ala, but may be most amino acids including Pro (slow action). When a terminal hydrophobic residue is followed by a prolyl residue, the two may be released as an intact Xaa-Pro dipeptide.</text>
        <dbReference type="EC" id="3.4.11.2"/>
    </reaction>
</comment>
<evidence type="ECO:0000256" key="9">
    <source>
        <dbReference type="ARBA" id="ARBA00022801"/>
    </source>
</evidence>
<evidence type="ECO:0000256" key="2">
    <source>
        <dbReference type="ARBA" id="ARBA00001947"/>
    </source>
</evidence>
<keyword evidence="6 13" id="KW-0031">Aminopeptidase</keyword>
<keyword evidence="7" id="KW-0645">Protease</keyword>
<evidence type="ECO:0000313" key="13">
    <source>
        <dbReference type="EMBL" id="GAA4462138.1"/>
    </source>
</evidence>
<dbReference type="InterPro" id="IPR027268">
    <property type="entry name" value="Peptidase_M4/M1_CTD_sf"/>
</dbReference>